<evidence type="ECO:0000259" key="2">
    <source>
        <dbReference type="Pfam" id="PF23189"/>
    </source>
</evidence>
<reference evidence="3" key="1">
    <citation type="submission" date="2021-01" db="EMBL/GenBank/DDBJ databases">
        <title>Modified the classification status of verrucomicrobia.</title>
        <authorList>
            <person name="Feng X."/>
        </authorList>
    </citation>
    <scope>NUCLEOTIDE SEQUENCE</scope>
    <source>
        <strain evidence="3">KCTC 12986</strain>
    </source>
</reference>
<dbReference type="InterPro" id="IPR056778">
    <property type="entry name" value="UPF0261_C"/>
</dbReference>
<feature type="domain" description="UPF0261" evidence="1">
    <location>
        <begin position="3"/>
        <end position="173"/>
    </location>
</feature>
<dbReference type="PANTHER" id="PTHR31862:SF1">
    <property type="entry name" value="UPF0261 DOMAIN PROTEIN (AFU_ORTHOLOGUE AFUA_1G10120)"/>
    <property type="match status" value="1"/>
</dbReference>
<dbReference type="InterPro" id="IPR008322">
    <property type="entry name" value="UPF0261"/>
</dbReference>
<proteinExistence type="predicted"/>
<dbReference type="PIRSF" id="PIRSF033271">
    <property type="entry name" value="UCP033271"/>
    <property type="match status" value="1"/>
</dbReference>
<dbReference type="InterPro" id="IPR044122">
    <property type="entry name" value="UPF0261_N"/>
</dbReference>
<dbReference type="NCBIfam" id="NF002674">
    <property type="entry name" value="PRK02399.1-2"/>
    <property type="match status" value="1"/>
</dbReference>
<evidence type="ECO:0000259" key="1">
    <source>
        <dbReference type="Pfam" id="PF06792"/>
    </source>
</evidence>
<name>A0A934RKZ7_9BACT</name>
<sequence>MATIAVVGTLDSKGKEHAFVAEEIRRSGQTPLLIDVGTLGEPQVRPDRTREEVLQGAAAALPKAEDRGERVTAMAQALPIYLQALVEKGEIDGVISLGGGGGTAIATAGMRALPIGFPKLMVSTLASGNTAPYVGTTDIVMFPSIVDVAGLNQISRRLFSRAAGAICGMAEKRVTEADGGENDKPLIVASMFGNSTDCVDAARAFLEEEGYEVLVFHSTGTGGRTMESLIESGMVAGVLDVTTTEWADELVGGILSAGPHRLEAAGKAGLPAIVVPGCLDMVNFGGRDSVPAQFEGRTFYQHNPQVTLMRTSPAESRELGRILAEKVNAYTGPVSVLLPLGGLSLIGVAGQPFHDPEADAALFASLREHLGPQVELCEVEAPLNDPEFASACARALLRHLTSRRKESLSDGAEEGPALA</sequence>
<organism evidence="3 4">
    <name type="scientific">Roseibacillus ishigakijimensis</name>
    <dbReference type="NCBI Taxonomy" id="454146"/>
    <lineage>
        <taxon>Bacteria</taxon>
        <taxon>Pseudomonadati</taxon>
        <taxon>Verrucomicrobiota</taxon>
        <taxon>Verrucomicrobiia</taxon>
        <taxon>Verrucomicrobiales</taxon>
        <taxon>Verrucomicrobiaceae</taxon>
        <taxon>Roseibacillus</taxon>
    </lineage>
</organism>
<accession>A0A934RKZ7</accession>
<dbReference type="RefSeq" id="WP_200390774.1">
    <property type="nucleotide sequence ID" value="NZ_JAENIO010000008.1"/>
</dbReference>
<feature type="domain" description="UPF0261" evidence="2">
    <location>
        <begin position="184"/>
        <end position="398"/>
    </location>
</feature>
<dbReference type="InterPro" id="IPR051353">
    <property type="entry name" value="Tobamovirus_resist_UPF0261"/>
</dbReference>
<keyword evidence="4" id="KW-1185">Reference proteome</keyword>
<dbReference type="Pfam" id="PF23189">
    <property type="entry name" value="UPF0261_C"/>
    <property type="match status" value="1"/>
</dbReference>
<dbReference type="AlphaFoldDB" id="A0A934RKZ7"/>
<protein>
    <submittedName>
        <fullName evidence="3">Tm-1-like ATP-binding domain-containing protein</fullName>
    </submittedName>
</protein>
<dbReference type="GO" id="GO:0005524">
    <property type="term" value="F:ATP binding"/>
    <property type="evidence" value="ECO:0007669"/>
    <property type="project" value="UniProtKB-KW"/>
</dbReference>
<dbReference type="PANTHER" id="PTHR31862">
    <property type="entry name" value="UPF0261 DOMAIN PROTEIN (AFU_ORTHOLOGUE AFUA_1G10120)"/>
    <property type="match status" value="1"/>
</dbReference>
<comment type="caution">
    <text evidence="3">The sequence shown here is derived from an EMBL/GenBank/DDBJ whole genome shotgun (WGS) entry which is preliminary data.</text>
</comment>
<dbReference type="Gene3D" id="3.40.50.12030">
    <property type="entry name" value="Uncharacterised protein family UPF0261, NC domain"/>
    <property type="match status" value="1"/>
</dbReference>
<evidence type="ECO:0000313" key="3">
    <source>
        <dbReference type="EMBL" id="MBK1833339.1"/>
    </source>
</evidence>
<keyword evidence="3" id="KW-0067">ATP-binding</keyword>
<dbReference type="Gene3D" id="3.40.50.12020">
    <property type="entry name" value="Uncharacterised protein family UPF0261, NN domain"/>
    <property type="match status" value="1"/>
</dbReference>
<dbReference type="CDD" id="cd15488">
    <property type="entry name" value="Tm-1-like"/>
    <property type="match status" value="1"/>
</dbReference>
<dbReference type="EMBL" id="JAENIO010000008">
    <property type="protein sequence ID" value="MBK1833339.1"/>
    <property type="molecule type" value="Genomic_DNA"/>
</dbReference>
<keyword evidence="3" id="KW-0547">Nucleotide-binding</keyword>
<dbReference type="Pfam" id="PF06792">
    <property type="entry name" value="UPF0261"/>
    <property type="match status" value="1"/>
</dbReference>
<dbReference type="Proteomes" id="UP000604083">
    <property type="component" value="Unassembled WGS sequence"/>
</dbReference>
<evidence type="ECO:0000313" key="4">
    <source>
        <dbReference type="Proteomes" id="UP000604083"/>
    </source>
</evidence>
<gene>
    <name evidence="3" type="ORF">JIN78_04630</name>
</gene>